<dbReference type="Pfam" id="PF09991">
    <property type="entry name" value="DUF2232"/>
    <property type="match status" value="1"/>
</dbReference>
<accession>A0A089MEM7</accession>
<organism evidence="2 3">
    <name type="scientific">Paenibacillus graminis</name>
    <dbReference type="NCBI Taxonomy" id="189425"/>
    <lineage>
        <taxon>Bacteria</taxon>
        <taxon>Bacillati</taxon>
        <taxon>Bacillota</taxon>
        <taxon>Bacilli</taxon>
        <taxon>Bacillales</taxon>
        <taxon>Paenibacillaceae</taxon>
        <taxon>Paenibacillus</taxon>
    </lineage>
</organism>
<feature type="transmembrane region" description="Helical" evidence="1">
    <location>
        <begin position="49"/>
        <end position="75"/>
    </location>
</feature>
<dbReference type="Proteomes" id="UP000029500">
    <property type="component" value="Chromosome"/>
</dbReference>
<feature type="transmembrane region" description="Helical" evidence="1">
    <location>
        <begin position="269"/>
        <end position="294"/>
    </location>
</feature>
<evidence type="ECO:0000256" key="1">
    <source>
        <dbReference type="SAM" id="Phobius"/>
    </source>
</evidence>
<feature type="transmembrane region" description="Helical" evidence="1">
    <location>
        <begin position="12"/>
        <end position="43"/>
    </location>
</feature>
<feature type="transmembrane region" description="Helical" evidence="1">
    <location>
        <begin position="241"/>
        <end position="262"/>
    </location>
</feature>
<evidence type="ECO:0000313" key="2">
    <source>
        <dbReference type="EMBL" id="AIQ71767.1"/>
    </source>
</evidence>
<dbReference type="OrthoDB" id="2987886at2"/>
<name>A0A089MEM7_9BACL</name>
<feature type="transmembrane region" description="Helical" evidence="1">
    <location>
        <begin position="95"/>
        <end position="117"/>
    </location>
</feature>
<keyword evidence="1" id="KW-1133">Transmembrane helix</keyword>
<evidence type="ECO:0000313" key="3">
    <source>
        <dbReference type="Proteomes" id="UP000029500"/>
    </source>
</evidence>
<dbReference type="InterPro" id="IPR018710">
    <property type="entry name" value="DUF2232"/>
</dbReference>
<sequence length="305" mass="34307">MKFRWTSVAWSIAYLLLLLSLSTPLLIITTLFMIIPAVVLFTTLNTKQFIIHILPVLLIVGLITPVYVLIAVYFLIPALVMGRWYKKRSSAMSTLLAGMITILAEFLLLLLLGTALFNFDLTTYVNDVLQMVNSPLSELGAGNPLMSELKLSSEDVSTISHMTVQIIPMTLIISSFMIAVITHSIVRPILNSMEYAVPRMKPAREWRLPRSFIWYYLLGVVLSLVFGGADSGFMPMISDNLLPLLRIAFIIQTIGFLFFLVYERKWSKVVALLLAIPVILMPGLWIIGIVDLAFPLRELVTKSKR</sequence>
<dbReference type="KEGG" id="pgm:PGRAT_32385"/>
<reference evidence="2 3" key="1">
    <citation type="submission" date="2014-08" db="EMBL/GenBank/DDBJ databases">
        <title>Comparative genomics of the Paenibacillus odorifer group.</title>
        <authorList>
            <person name="den Bakker H.C."/>
            <person name="Tsai Y.-C."/>
            <person name="Martin N."/>
            <person name="Korlach J."/>
            <person name="Wiedmann M."/>
        </authorList>
    </citation>
    <scope>NUCLEOTIDE SEQUENCE [LARGE SCALE GENOMIC DNA]</scope>
    <source>
        <strain evidence="2 3">DSM 15220</strain>
    </source>
</reference>
<feature type="transmembrane region" description="Helical" evidence="1">
    <location>
        <begin position="166"/>
        <end position="190"/>
    </location>
</feature>
<keyword evidence="1" id="KW-0812">Transmembrane</keyword>
<proteinExistence type="predicted"/>
<gene>
    <name evidence="2" type="ORF">PGRAT_32385</name>
</gene>
<dbReference type="STRING" id="189425.PGRAT_32385"/>
<dbReference type="EMBL" id="CP009287">
    <property type="protein sequence ID" value="AIQ71767.1"/>
    <property type="molecule type" value="Genomic_DNA"/>
</dbReference>
<keyword evidence="3" id="KW-1185">Reference proteome</keyword>
<keyword evidence="1" id="KW-0472">Membrane</keyword>
<dbReference type="eggNOG" id="COG4241">
    <property type="taxonomic scope" value="Bacteria"/>
</dbReference>
<feature type="transmembrane region" description="Helical" evidence="1">
    <location>
        <begin position="211"/>
        <end position="229"/>
    </location>
</feature>
<dbReference type="PANTHER" id="PTHR41324:SF1">
    <property type="entry name" value="DUF2232 DOMAIN-CONTAINING PROTEIN"/>
    <property type="match status" value="1"/>
</dbReference>
<dbReference type="HOGENOM" id="CLU_068641_3_0_9"/>
<dbReference type="PANTHER" id="PTHR41324">
    <property type="entry name" value="MEMBRANE PROTEIN-RELATED"/>
    <property type="match status" value="1"/>
</dbReference>
<dbReference type="AlphaFoldDB" id="A0A089MEM7"/>
<dbReference type="RefSeq" id="WP_025707984.1">
    <property type="nucleotide sequence ID" value="NZ_CP009287.1"/>
</dbReference>
<protein>
    <submittedName>
        <fullName evidence="2">Membrane protein</fullName>
    </submittedName>
</protein>